<dbReference type="RefSeq" id="WP_128553839.1">
    <property type="nucleotide sequence ID" value="NZ_QUAK01000002.1"/>
</dbReference>
<dbReference type="SUPFAM" id="SSF52980">
    <property type="entry name" value="Restriction endonuclease-like"/>
    <property type="match status" value="1"/>
</dbReference>
<dbReference type="InterPro" id="IPR011335">
    <property type="entry name" value="Restrct_endonuc-II-like"/>
</dbReference>
<dbReference type="Gene3D" id="3.90.1570.10">
    <property type="entry name" value="tt1808, chain A"/>
    <property type="match status" value="1"/>
</dbReference>
<reference evidence="2 3" key="1">
    <citation type="submission" date="2018-08" db="EMBL/GenBank/DDBJ databases">
        <title>Isolation, diversity and antifungal activity of Actinobacteria from wheat.</title>
        <authorList>
            <person name="Han C."/>
        </authorList>
    </citation>
    <scope>NUCLEOTIDE SEQUENCE [LARGE SCALE GENOMIC DNA]</scope>
    <source>
        <strain evidence="2 3">NEAU-YY421</strain>
    </source>
</reference>
<keyword evidence="2" id="KW-0378">Hydrolase</keyword>
<dbReference type="AlphaFoldDB" id="A0A372MCR7"/>
<sequence>MSAGAVEGSEFHLPEMLSWEELQQLPDDIAEGIELWQGRVVWNRRGPLEHQQFAVRMRNALEVAARRAMREEVNGKEQRCWQVGVETNVFFTPDKSSFLTPDFLVRRCLPRGADTFATDTVLVGEVLSGSDTPRRRLWKMDRYAEAAIPWYWEIELDSGATWDVTSVRAYELVTIDRAGLAVKPLRPSGYVAVGEWEPDGLGIEFPEPFALSVDWEDLAF</sequence>
<evidence type="ECO:0000313" key="2">
    <source>
        <dbReference type="EMBL" id="RFU88726.1"/>
    </source>
</evidence>
<dbReference type="OrthoDB" id="4108239at2"/>
<keyword evidence="2" id="KW-0255">Endonuclease</keyword>
<proteinExistence type="predicted"/>
<evidence type="ECO:0000259" key="1">
    <source>
        <dbReference type="Pfam" id="PF05685"/>
    </source>
</evidence>
<comment type="caution">
    <text evidence="2">The sequence shown here is derived from an EMBL/GenBank/DDBJ whole genome shotgun (WGS) entry which is preliminary data.</text>
</comment>
<organism evidence="2 3">
    <name type="scientific">Streptomyces triticagri</name>
    <dbReference type="NCBI Taxonomy" id="2293568"/>
    <lineage>
        <taxon>Bacteria</taxon>
        <taxon>Bacillati</taxon>
        <taxon>Actinomycetota</taxon>
        <taxon>Actinomycetes</taxon>
        <taxon>Kitasatosporales</taxon>
        <taxon>Streptomycetaceae</taxon>
        <taxon>Streptomyces</taxon>
    </lineage>
</organism>
<name>A0A372MCR7_9ACTN</name>
<protein>
    <submittedName>
        <fullName evidence="2">Uma2 family endonuclease</fullName>
    </submittedName>
</protein>
<evidence type="ECO:0000313" key="3">
    <source>
        <dbReference type="Proteomes" id="UP000263094"/>
    </source>
</evidence>
<dbReference type="EMBL" id="QUAK01000002">
    <property type="protein sequence ID" value="RFU88726.1"/>
    <property type="molecule type" value="Genomic_DNA"/>
</dbReference>
<dbReference type="Proteomes" id="UP000263094">
    <property type="component" value="Unassembled WGS sequence"/>
</dbReference>
<gene>
    <name evidence="2" type="ORF">DY218_00155</name>
</gene>
<feature type="domain" description="Putative restriction endonuclease" evidence="1">
    <location>
        <begin position="19"/>
        <end position="161"/>
    </location>
</feature>
<keyword evidence="2" id="KW-0540">Nuclease</keyword>
<dbReference type="InterPro" id="IPR012296">
    <property type="entry name" value="Nuclease_put_TT1808"/>
</dbReference>
<dbReference type="GO" id="GO:0004519">
    <property type="term" value="F:endonuclease activity"/>
    <property type="evidence" value="ECO:0007669"/>
    <property type="project" value="UniProtKB-KW"/>
</dbReference>
<dbReference type="Pfam" id="PF05685">
    <property type="entry name" value="Uma2"/>
    <property type="match status" value="1"/>
</dbReference>
<accession>A0A372MCR7</accession>
<dbReference type="InterPro" id="IPR008538">
    <property type="entry name" value="Uma2"/>
</dbReference>
<dbReference type="CDD" id="cd06260">
    <property type="entry name" value="DUF820-like"/>
    <property type="match status" value="1"/>
</dbReference>
<keyword evidence="3" id="KW-1185">Reference proteome</keyword>